<name>A0A317E3A3_9PROT</name>
<evidence type="ECO:0000259" key="2">
    <source>
        <dbReference type="Pfam" id="PF13005"/>
    </source>
</evidence>
<dbReference type="PANTHER" id="PTHR33678:SF1">
    <property type="entry name" value="BLL1576 PROTEIN"/>
    <property type="match status" value="1"/>
</dbReference>
<dbReference type="InterPro" id="IPR052344">
    <property type="entry name" value="Transposase-related"/>
</dbReference>
<accession>A0A317E3A3</accession>
<keyword evidence="4" id="KW-1185">Reference proteome</keyword>
<comment type="caution">
    <text evidence="3">The sequence shown here is derived from an EMBL/GenBank/DDBJ whole genome shotgun (WGS) entry which is preliminary data.</text>
</comment>
<feature type="region of interest" description="Disordered" evidence="1">
    <location>
        <begin position="66"/>
        <end position="88"/>
    </location>
</feature>
<reference evidence="4" key="1">
    <citation type="submission" date="2018-05" db="EMBL/GenBank/DDBJ databases">
        <title>Zavarzinia sp. HR-AS.</title>
        <authorList>
            <person name="Lee Y."/>
            <person name="Jeon C.O."/>
        </authorList>
    </citation>
    <scope>NUCLEOTIDE SEQUENCE [LARGE SCALE GENOMIC DNA]</scope>
    <source>
        <strain evidence="4">DSM 1231</strain>
    </source>
</reference>
<dbReference type="EMBL" id="QGLF01000002">
    <property type="protein sequence ID" value="PWR21527.1"/>
    <property type="molecule type" value="Genomic_DNA"/>
</dbReference>
<protein>
    <recommendedName>
        <fullName evidence="2">Transposase IS66 zinc-finger binding domain-containing protein</fullName>
    </recommendedName>
</protein>
<dbReference type="PANTHER" id="PTHR33678">
    <property type="entry name" value="BLL1576 PROTEIN"/>
    <property type="match status" value="1"/>
</dbReference>
<gene>
    <name evidence="3" type="ORF">DKG75_05830</name>
</gene>
<organism evidence="3 4">
    <name type="scientific">Zavarzinia compransoris</name>
    <dbReference type="NCBI Taxonomy" id="1264899"/>
    <lineage>
        <taxon>Bacteria</taxon>
        <taxon>Pseudomonadati</taxon>
        <taxon>Pseudomonadota</taxon>
        <taxon>Alphaproteobacteria</taxon>
        <taxon>Rhodospirillales</taxon>
        <taxon>Zavarziniaceae</taxon>
        <taxon>Zavarzinia</taxon>
    </lineage>
</organism>
<dbReference type="Pfam" id="PF13005">
    <property type="entry name" value="zf-IS66"/>
    <property type="match status" value="1"/>
</dbReference>
<proteinExistence type="predicted"/>
<evidence type="ECO:0000256" key="1">
    <source>
        <dbReference type="SAM" id="MobiDB-lite"/>
    </source>
</evidence>
<dbReference type="InterPro" id="IPR024474">
    <property type="entry name" value="Znf_dom_IS66"/>
</dbReference>
<evidence type="ECO:0000313" key="3">
    <source>
        <dbReference type="EMBL" id="PWR21527.1"/>
    </source>
</evidence>
<dbReference type="Proteomes" id="UP000246077">
    <property type="component" value="Unassembled WGS sequence"/>
</dbReference>
<sequence length="88" mass="9407">MPPHLPREDVVHTPACTCTACDGPMACLGEDVTEVLDYVPGHFKVIRHVRPKYICPTCSRITQMPAPALPTPRGLASAGAHGSGDRQC</sequence>
<evidence type="ECO:0000313" key="4">
    <source>
        <dbReference type="Proteomes" id="UP000246077"/>
    </source>
</evidence>
<dbReference type="AlphaFoldDB" id="A0A317E3A3"/>
<feature type="domain" description="Transposase IS66 zinc-finger binding" evidence="2">
    <location>
        <begin position="16"/>
        <end position="58"/>
    </location>
</feature>